<dbReference type="Pfam" id="PF02995">
    <property type="entry name" value="DUF229"/>
    <property type="match status" value="1"/>
</dbReference>
<dbReference type="AlphaFoldDB" id="A0AA38M5B0"/>
<feature type="transmembrane region" description="Helical" evidence="1">
    <location>
        <begin position="12"/>
        <end position="29"/>
    </location>
</feature>
<protein>
    <recommendedName>
        <fullName evidence="4">DUF229 domain containing protein</fullName>
    </recommendedName>
</protein>
<dbReference type="Gene3D" id="3.40.720.10">
    <property type="entry name" value="Alkaline Phosphatase, subunit A"/>
    <property type="match status" value="1"/>
</dbReference>
<comment type="caution">
    <text evidence="2">The sequence shown here is derived from an EMBL/GenBank/DDBJ whole genome shotgun (WGS) entry which is preliminary data.</text>
</comment>
<sequence>MIDHMPGSVYKVVIICGVSLMCFIPVLFYNKQTLTEKGSIFFTVDDDDFSFNNSKYLVSTPKCKIPDLDPFDPKVRKFYHPEKYTPCSKQILLTYVTKIDNIATLHIDSDVVPSYTKNNFSCCYSNITRQENKNNPDDNIKITPCVAFKDNVTIHNFVMVKCKDIKTGKRIYENTHAVITMKKEVKRKMDVFNNNTINPFSVLFVGIDSISRLNLLRSLPLTHQILVDNEWLPLKGYNKIGDNTFPNVMAILTGFNESYAYSKCDPKKLNKLDHCPMIWFDFKKLNYITGYAEDEAWINTFNYKKKGFTEPPTDYYFRPYIQGSEKLKMIRKNEMNYCTGPETAGERILNIARDFVLTFRDYPTFSFFWMNTFSHNDINSPTGMDSKIKHFLDEVSSSGVLDNTFVIFLSDHGMRFGEIRYMPIGWLEERLPFIYISVPERFKRQFPVEYRNLEEKRHHLTNPYDLHMTLQHILVLSGFNYTMRTSTACPKCKSLFKDTDFERSCEDAAIEQHWCTCAGYSPISPNNRTVLDASEYIISQIQEIIHAKRSDSKCAKYNVNKIIASSISETFTYKNDTYFLLVIETQPKAVFEATVLYKNETKDEFLLQGGISRLDRYSWHSRCTDDAYLKKFCYCR</sequence>
<evidence type="ECO:0008006" key="4">
    <source>
        <dbReference type="Google" id="ProtNLM"/>
    </source>
</evidence>
<dbReference type="Proteomes" id="UP001168821">
    <property type="component" value="Unassembled WGS sequence"/>
</dbReference>
<keyword evidence="3" id="KW-1185">Reference proteome</keyword>
<name>A0AA38M5B0_9CUCU</name>
<organism evidence="2 3">
    <name type="scientific">Zophobas morio</name>
    <dbReference type="NCBI Taxonomy" id="2755281"/>
    <lineage>
        <taxon>Eukaryota</taxon>
        <taxon>Metazoa</taxon>
        <taxon>Ecdysozoa</taxon>
        <taxon>Arthropoda</taxon>
        <taxon>Hexapoda</taxon>
        <taxon>Insecta</taxon>
        <taxon>Pterygota</taxon>
        <taxon>Neoptera</taxon>
        <taxon>Endopterygota</taxon>
        <taxon>Coleoptera</taxon>
        <taxon>Polyphaga</taxon>
        <taxon>Cucujiformia</taxon>
        <taxon>Tenebrionidae</taxon>
        <taxon>Zophobas</taxon>
    </lineage>
</organism>
<dbReference type="InterPro" id="IPR017850">
    <property type="entry name" value="Alkaline_phosphatase_core_sf"/>
</dbReference>
<dbReference type="GO" id="GO:0005615">
    <property type="term" value="C:extracellular space"/>
    <property type="evidence" value="ECO:0007669"/>
    <property type="project" value="TreeGrafter"/>
</dbReference>
<proteinExistence type="predicted"/>
<keyword evidence="1" id="KW-0472">Membrane</keyword>
<gene>
    <name evidence="2" type="ORF">Zmor_026344</name>
</gene>
<evidence type="ECO:0000313" key="2">
    <source>
        <dbReference type="EMBL" id="KAJ3643644.1"/>
    </source>
</evidence>
<dbReference type="EMBL" id="JALNTZ010000008">
    <property type="protein sequence ID" value="KAJ3643644.1"/>
    <property type="molecule type" value="Genomic_DNA"/>
</dbReference>
<dbReference type="FunFam" id="3.40.720.10:FF:000017">
    <property type="entry name" value="Predicted protein"/>
    <property type="match status" value="1"/>
</dbReference>
<keyword evidence="1" id="KW-0812">Transmembrane</keyword>
<keyword evidence="1" id="KW-1133">Transmembrane helix</keyword>
<dbReference type="InterPro" id="IPR004245">
    <property type="entry name" value="DUF229"/>
</dbReference>
<evidence type="ECO:0000256" key="1">
    <source>
        <dbReference type="SAM" id="Phobius"/>
    </source>
</evidence>
<dbReference type="PANTHER" id="PTHR10974">
    <property type="entry name" value="FI08016P-RELATED"/>
    <property type="match status" value="1"/>
</dbReference>
<evidence type="ECO:0000313" key="3">
    <source>
        <dbReference type="Proteomes" id="UP001168821"/>
    </source>
</evidence>
<dbReference type="CDD" id="cd16021">
    <property type="entry name" value="ALP_like"/>
    <property type="match status" value="1"/>
</dbReference>
<reference evidence="2" key="1">
    <citation type="journal article" date="2023" name="G3 (Bethesda)">
        <title>Whole genome assemblies of Zophobas morio and Tenebrio molitor.</title>
        <authorList>
            <person name="Kaur S."/>
            <person name="Stinson S.A."/>
            <person name="diCenzo G.C."/>
        </authorList>
    </citation>
    <scope>NUCLEOTIDE SEQUENCE</scope>
    <source>
        <strain evidence="2">QUZm001</strain>
    </source>
</reference>
<dbReference type="PANTHER" id="PTHR10974:SF9">
    <property type="entry name" value="DUF229 DOMAIN CONTAINING PROTEIN-RELATED"/>
    <property type="match status" value="1"/>
</dbReference>
<dbReference type="SUPFAM" id="SSF53649">
    <property type="entry name" value="Alkaline phosphatase-like"/>
    <property type="match status" value="1"/>
</dbReference>
<accession>A0AA38M5B0</accession>